<evidence type="ECO:0008006" key="3">
    <source>
        <dbReference type="Google" id="ProtNLM"/>
    </source>
</evidence>
<comment type="caution">
    <text evidence="1">The sequence shown here is derived from an EMBL/GenBank/DDBJ whole genome shotgun (WGS) entry which is preliminary data.</text>
</comment>
<organism evidence="1 2">
    <name type="scientific">Phyllosticta capitalensis</name>
    <dbReference type="NCBI Taxonomy" id="121624"/>
    <lineage>
        <taxon>Eukaryota</taxon>
        <taxon>Fungi</taxon>
        <taxon>Dikarya</taxon>
        <taxon>Ascomycota</taxon>
        <taxon>Pezizomycotina</taxon>
        <taxon>Dothideomycetes</taxon>
        <taxon>Dothideomycetes incertae sedis</taxon>
        <taxon>Botryosphaeriales</taxon>
        <taxon>Phyllostictaceae</taxon>
        <taxon>Phyllosticta</taxon>
    </lineage>
</organism>
<evidence type="ECO:0000313" key="1">
    <source>
        <dbReference type="EMBL" id="KAK8229381.1"/>
    </source>
</evidence>
<accession>A0ABR1YH81</accession>
<sequence>MRSFLLLHSLQGLLHPLCQRWSALRIMYSTGSMAPRADTQITLKSFSGLQMGGCRDHAGQAGVAFAISLRTRPFRDPFWPPHLFFFTQREAVAVAVVDMVHAAQVRLMRHACWLFEVEKRTCRCRAARIAAVGLLHCRLLNMQILDQIHSEM</sequence>
<protein>
    <recommendedName>
        <fullName evidence="3">Secreted protein</fullName>
    </recommendedName>
</protein>
<proteinExistence type="predicted"/>
<keyword evidence="2" id="KW-1185">Reference proteome</keyword>
<gene>
    <name evidence="1" type="ORF">HDK90DRAFT_356453</name>
</gene>
<reference evidence="1 2" key="1">
    <citation type="submission" date="2024-04" db="EMBL/GenBank/DDBJ databases">
        <title>Phyllosticta paracitricarpa is synonymous to the EU quarantine fungus P. citricarpa based on phylogenomic analyses.</title>
        <authorList>
            <consortium name="Lawrence Berkeley National Laboratory"/>
            <person name="Van Ingen-Buijs V.A."/>
            <person name="Van Westerhoven A.C."/>
            <person name="Haridas S."/>
            <person name="Skiadas P."/>
            <person name="Martin F."/>
            <person name="Groenewald J.Z."/>
            <person name="Crous P.W."/>
            <person name="Seidl M.F."/>
        </authorList>
    </citation>
    <scope>NUCLEOTIDE SEQUENCE [LARGE SCALE GENOMIC DNA]</scope>
    <source>
        <strain evidence="1 2">CBS 123374</strain>
    </source>
</reference>
<dbReference type="Proteomes" id="UP001492380">
    <property type="component" value="Unassembled WGS sequence"/>
</dbReference>
<evidence type="ECO:0000313" key="2">
    <source>
        <dbReference type="Proteomes" id="UP001492380"/>
    </source>
</evidence>
<name>A0ABR1YH81_9PEZI</name>
<dbReference type="EMBL" id="JBBWRZ010000009">
    <property type="protein sequence ID" value="KAK8229381.1"/>
    <property type="molecule type" value="Genomic_DNA"/>
</dbReference>